<sequence>MPDEYELQEPLDKSAVKFSVTVDSQNPNKFHLKSETPGAQPYWVTPVGTSIKLDETITIPFPGDYTITYTVETPGGLVTADPYTFTITTVDEDFVSDPMWTYLTGGINQSKTWVLDLDANAVSKYFSGPFYFGGTGWEWDPAFSDIPWAGVSAGDYGTMTFNLIGNANFTCDNKMFPDLSGTGTFMLFPESSELITYGAEVIHDKAQGGQVANWNALMTIKSLDADHMQLIAKKDPNNWLIYNYITKDYYDSH</sequence>
<proteinExistence type="predicted"/>
<evidence type="ECO:0000313" key="2">
    <source>
        <dbReference type="Proteomes" id="UP000032544"/>
    </source>
</evidence>
<dbReference type="EMBL" id="JRHC01000002">
    <property type="protein sequence ID" value="KJF43956.1"/>
    <property type="molecule type" value="Genomic_DNA"/>
</dbReference>
<protein>
    <submittedName>
        <fullName evidence="1">Uncharacterized protein</fullName>
    </submittedName>
</protein>
<dbReference type="AlphaFoldDB" id="A0A0D8JBQ7"/>
<dbReference type="STRING" id="1544798.LH29_12940"/>
<gene>
    <name evidence="1" type="ORF">LH29_12940</name>
</gene>
<keyword evidence="2" id="KW-1185">Reference proteome</keyword>
<organism evidence="1 2">
    <name type="scientific">Draconibacterium sediminis</name>
    <dbReference type="NCBI Taxonomy" id="1544798"/>
    <lineage>
        <taxon>Bacteria</taxon>
        <taxon>Pseudomonadati</taxon>
        <taxon>Bacteroidota</taxon>
        <taxon>Bacteroidia</taxon>
        <taxon>Marinilabiliales</taxon>
        <taxon>Prolixibacteraceae</taxon>
        <taxon>Draconibacterium</taxon>
    </lineage>
</organism>
<comment type="caution">
    <text evidence="1">The sequence shown here is derived from an EMBL/GenBank/DDBJ whole genome shotgun (WGS) entry which is preliminary data.</text>
</comment>
<evidence type="ECO:0000313" key="1">
    <source>
        <dbReference type="EMBL" id="KJF43956.1"/>
    </source>
</evidence>
<accession>A0A0D8JBQ7</accession>
<dbReference type="Proteomes" id="UP000032544">
    <property type="component" value="Unassembled WGS sequence"/>
</dbReference>
<reference evidence="1 2" key="1">
    <citation type="submission" date="2014-09" db="EMBL/GenBank/DDBJ databases">
        <title>Draft Genome Sequence of Draconibacterium sp. JN14CK-3.</title>
        <authorList>
            <person name="Dong C."/>
            <person name="Lai Q."/>
            <person name="Shao Z."/>
        </authorList>
    </citation>
    <scope>NUCLEOTIDE SEQUENCE [LARGE SCALE GENOMIC DNA]</scope>
    <source>
        <strain evidence="1 2">JN14CK-3</strain>
    </source>
</reference>
<name>A0A0D8JBQ7_9BACT</name>